<evidence type="ECO:0000259" key="5">
    <source>
        <dbReference type="PROSITE" id="PS50240"/>
    </source>
</evidence>
<name>A0AAV8UST2_9RHOD</name>
<dbReference type="SMART" id="SM00020">
    <property type="entry name" value="Tryp_SPc"/>
    <property type="match status" value="1"/>
</dbReference>
<keyword evidence="2 4" id="KW-0732">Signal</keyword>
<organism evidence="6 7">
    <name type="scientific">Rhodosorus marinus</name>
    <dbReference type="NCBI Taxonomy" id="101924"/>
    <lineage>
        <taxon>Eukaryota</taxon>
        <taxon>Rhodophyta</taxon>
        <taxon>Stylonematophyceae</taxon>
        <taxon>Stylonematales</taxon>
        <taxon>Stylonemataceae</taxon>
        <taxon>Rhodosorus</taxon>
    </lineage>
</organism>
<feature type="compositionally biased region" description="Polar residues" evidence="3">
    <location>
        <begin position="566"/>
        <end position="580"/>
    </location>
</feature>
<feature type="signal peptide" evidence="4">
    <location>
        <begin position="1"/>
        <end position="22"/>
    </location>
</feature>
<dbReference type="EMBL" id="JAMWBK010000006">
    <property type="protein sequence ID" value="KAJ8904118.1"/>
    <property type="molecule type" value="Genomic_DNA"/>
</dbReference>
<dbReference type="GO" id="GO:0006508">
    <property type="term" value="P:proteolysis"/>
    <property type="evidence" value="ECO:0007669"/>
    <property type="project" value="InterPro"/>
</dbReference>
<dbReference type="Gene3D" id="2.40.10.10">
    <property type="entry name" value="Trypsin-like serine proteases"/>
    <property type="match status" value="2"/>
</dbReference>
<evidence type="ECO:0000256" key="3">
    <source>
        <dbReference type="SAM" id="MobiDB-lite"/>
    </source>
</evidence>
<dbReference type="InterPro" id="IPR001254">
    <property type="entry name" value="Trypsin_dom"/>
</dbReference>
<feature type="domain" description="Peptidase S1" evidence="5">
    <location>
        <begin position="119"/>
        <end position="408"/>
    </location>
</feature>
<dbReference type="InterPro" id="IPR043504">
    <property type="entry name" value="Peptidase_S1_PA_chymotrypsin"/>
</dbReference>
<gene>
    <name evidence="6" type="ORF">NDN08_000645</name>
</gene>
<feature type="compositionally biased region" description="Low complexity" evidence="3">
    <location>
        <begin position="538"/>
        <end position="565"/>
    </location>
</feature>
<dbReference type="InterPro" id="IPR009003">
    <property type="entry name" value="Peptidase_S1_PA"/>
</dbReference>
<feature type="chain" id="PRO_5043809971" description="Peptidase S1 domain-containing protein" evidence="4">
    <location>
        <begin position="23"/>
        <end position="883"/>
    </location>
</feature>
<feature type="region of interest" description="Disordered" evidence="3">
    <location>
        <begin position="509"/>
        <end position="588"/>
    </location>
</feature>
<comment type="caution">
    <text evidence="6">The sequence shown here is derived from an EMBL/GenBank/DDBJ whole genome shotgun (WGS) entry which is preliminary data.</text>
</comment>
<evidence type="ECO:0000256" key="4">
    <source>
        <dbReference type="SAM" id="SignalP"/>
    </source>
</evidence>
<accession>A0AAV8UST2</accession>
<proteinExistence type="inferred from homology"/>
<evidence type="ECO:0000313" key="6">
    <source>
        <dbReference type="EMBL" id="KAJ8904118.1"/>
    </source>
</evidence>
<evidence type="ECO:0000256" key="2">
    <source>
        <dbReference type="ARBA" id="ARBA00022729"/>
    </source>
</evidence>
<dbReference type="InterPro" id="IPR018114">
    <property type="entry name" value="TRYPSIN_HIS"/>
</dbReference>
<sequence>MNSGRYLLGFLLALVVGGFGQANWEEVDPLFSYVKSYANVKALQVISANAKTEYVDPDASNPLALSHDGGKQMDSVVEDPTSPVFETLQDPPVNKTGFEKLIEHAGIFDLNESNRLSLNLTGRQTTERQMPWQRSPESSMVKIYFTFRFKQSASIEDFDSSCSGSLIDDTTVLTAAHCLYSVARDKYHGNFFVIPAMSEDVNPDSDIHADKPYGVAHAVDVKTFGYISEGGSLSYDYGILRLDRPIPNRNLKPSSNLPGKGTRVSFMGYPGVNYDSKTLIKSSGKIKTVVNQWIREADALNCNGFSGSNVYTNQCVNGLCAQRIVGVVSYTRCASGPPCCARLTGIVMLDADRRQELNSVISNWAPAEQRPYVIWFFDSNFVTDLERAWIPDTFWGGEKIEWRLSVINRGPVRARNVVISIYLVTDEFDVQRYSLPVNSITFLGSYTLSDNLEPDEYMLISDEVQMVQNTEEGDKFQLVAVVLADDEYRKDLSSHFIYLGTIISRGIRENPTETETAQPHETSVTSEPTAEVTEEPTAEPTAEPTVEPTAERSASASTGPSATATEAVQTMPETTATESASEPMPSVRPTAEELVATFPGPDGEYLRDADFEKRSRKWTRNEHASYSDRGVLKGNYILLLGYGGATATQTLVLKARYKYRFRCQARGSAQLKMTVMTGGVIVKRIKRVSNVDVSKWNRWSLEFTAEGLGYYDLILSSLPNHQISVDGCSLTVLSEGLQPTKPFPGGELLRDAGFDMVGSTWIFRNKARVMERSFPKAVLVVLYLPSLGEASQTLVLEAGSVYVFECVFQGSGPLWMTVFSGKYRNFLEVNDKYSPERREFTEWTKKSVTITATKMQSYHFVVRAAPGDSVFANRCSVEKMDGN</sequence>
<dbReference type="GO" id="GO:0004252">
    <property type="term" value="F:serine-type endopeptidase activity"/>
    <property type="evidence" value="ECO:0007669"/>
    <property type="project" value="InterPro"/>
</dbReference>
<dbReference type="InterPro" id="IPR050966">
    <property type="entry name" value="Glutamyl_endopeptidase"/>
</dbReference>
<protein>
    <recommendedName>
        <fullName evidence="5">Peptidase S1 domain-containing protein</fullName>
    </recommendedName>
</protein>
<dbReference type="SUPFAM" id="SSF50494">
    <property type="entry name" value="Trypsin-like serine proteases"/>
    <property type="match status" value="1"/>
</dbReference>
<dbReference type="AlphaFoldDB" id="A0AAV8UST2"/>
<keyword evidence="7" id="KW-1185">Reference proteome</keyword>
<dbReference type="PANTHER" id="PTHR15462:SF8">
    <property type="entry name" value="SERINE PROTEASE"/>
    <property type="match status" value="1"/>
</dbReference>
<feature type="compositionally biased region" description="Low complexity" evidence="3">
    <location>
        <begin position="521"/>
        <end position="531"/>
    </location>
</feature>
<dbReference type="Proteomes" id="UP001157974">
    <property type="component" value="Unassembled WGS sequence"/>
</dbReference>
<dbReference type="Pfam" id="PF00089">
    <property type="entry name" value="Trypsin"/>
    <property type="match status" value="1"/>
</dbReference>
<comment type="similarity">
    <text evidence="1">Belongs to the peptidase S1 family.</text>
</comment>
<dbReference type="PROSITE" id="PS50240">
    <property type="entry name" value="TRYPSIN_DOM"/>
    <property type="match status" value="1"/>
</dbReference>
<dbReference type="PANTHER" id="PTHR15462">
    <property type="entry name" value="SERINE PROTEASE"/>
    <property type="match status" value="1"/>
</dbReference>
<dbReference type="PROSITE" id="PS00134">
    <property type="entry name" value="TRYPSIN_HIS"/>
    <property type="match status" value="1"/>
</dbReference>
<evidence type="ECO:0000313" key="7">
    <source>
        <dbReference type="Proteomes" id="UP001157974"/>
    </source>
</evidence>
<reference evidence="6 7" key="1">
    <citation type="journal article" date="2023" name="Nat. Commun.">
        <title>Origin of minicircular mitochondrial genomes in red algae.</title>
        <authorList>
            <person name="Lee Y."/>
            <person name="Cho C.H."/>
            <person name="Lee Y.M."/>
            <person name="Park S.I."/>
            <person name="Yang J.H."/>
            <person name="West J.A."/>
            <person name="Bhattacharya D."/>
            <person name="Yoon H.S."/>
        </authorList>
    </citation>
    <scope>NUCLEOTIDE SEQUENCE [LARGE SCALE GENOMIC DNA]</scope>
    <source>
        <strain evidence="6 7">CCMP1338</strain>
        <tissue evidence="6">Whole cell</tissue>
    </source>
</reference>
<evidence type="ECO:0000256" key="1">
    <source>
        <dbReference type="ARBA" id="ARBA00007664"/>
    </source>
</evidence>